<dbReference type="AlphaFoldDB" id="X0SC42"/>
<feature type="compositionally biased region" description="Basic and acidic residues" evidence="1">
    <location>
        <begin position="37"/>
        <end position="55"/>
    </location>
</feature>
<dbReference type="EMBL" id="BARS01002830">
    <property type="protein sequence ID" value="GAF73462.1"/>
    <property type="molecule type" value="Genomic_DNA"/>
</dbReference>
<evidence type="ECO:0000313" key="2">
    <source>
        <dbReference type="EMBL" id="GAF73462.1"/>
    </source>
</evidence>
<gene>
    <name evidence="2" type="ORF">S01H1_05433</name>
</gene>
<name>X0SC42_9ZZZZ</name>
<feature type="non-terminal residue" evidence="2">
    <location>
        <position position="1"/>
    </location>
</feature>
<feature type="region of interest" description="Disordered" evidence="1">
    <location>
        <begin position="32"/>
        <end position="55"/>
    </location>
</feature>
<proteinExistence type="predicted"/>
<organism evidence="2">
    <name type="scientific">marine sediment metagenome</name>
    <dbReference type="NCBI Taxonomy" id="412755"/>
    <lineage>
        <taxon>unclassified sequences</taxon>
        <taxon>metagenomes</taxon>
        <taxon>ecological metagenomes</taxon>
    </lineage>
</organism>
<sequence length="55" mass="6416">EEMLRILQIVEQLMQMHIKGLKDLGVDLEAAAKQTQKKPEEKQRKPSKAIDEMLR</sequence>
<evidence type="ECO:0000256" key="1">
    <source>
        <dbReference type="SAM" id="MobiDB-lite"/>
    </source>
</evidence>
<reference evidence="2" key="1">
    <citation type="journal article" date="2014" name="Front. Microbiol.">
        <title>High frequency of phylogenetically diverse reductive dehalogenase-homologous genes in deep subseafloor sedimentary metagenomes.</title>
        <authorList>
            <person name="Kawai M."/>
            <person name="Futagami T."/>
            <person name="Toyoda A."/>
            <person name="Takaki Y."/>
            <person name="Nishi S."/>
            <person name="Hori S."/>
            <person name="Arai W."/>
            <person name="Tsubouchi T."/>
            <person name="Morono Y."/>
            <person name="Uchiyama I."/>
            <person name="Ito T."/>
            <person name="Fujiyama A."/>
            <person name="Inagaki F."/>
            <person name="Takami H."/>
        </authorList>
    </citation>
    <scope>NUCLEOTIDE SEQUENCE</scope>
    <source>
        <strain evidence="2">Expedition CK06-06</strain>
    </source>
</reference>
<protein>
    <submittedName>
        <fullName evidence="2">Uncharacterized protein</fullName>
    </submittedName>
</protein>
<comment type="caution">
    <text evidence="2">The sequence shown here is derived from an EMBL/GenBank/DDBJ whole genome shotgun (WGS) entry which is preliminary data.</text>
</comment>
<accession>X0SC42</accession>